<dbReference type="AlphaFoldDB" id="A0A1C7MDK5"/>
<feature type="compositionally biased region" description="Low complexity" evidence="1">
    <location>
        <begin position="21"/>
        <end position="30"/>
    </location>
</feature>
<comment type="caution">
    <text evidence="2">The sequence shown here is derived from an EMBL/GenBank/DDBJ whole genome shotgun (WGS) entry which is preliminary data.</text>
</comment>
<proteinExistence type="predicted"/>
<name>A0A1C7MDK5_GRIFR</name>
<dbReference type="Proteomes" id="UP000092993">
    <property type="component" value="Unassembled WGS sequence"/>
</dbReference>
<evidence type="ECO:0000313" key="2">
    <source>
        <dbReference type="EMBL" id="OBZ75011.1"/>
    </source>
</evidence>
<keyword evidence="3" id="KW-1185">Reference proteome</keyword>
<accession>A0A1C7MDK5</accession>
<dbReference type="EMBL" id="LUGG01000005">
    <property type="protein sequence ID" value="OBZ75011.1"/>
    <property type="molecule type" value="Genomic_DNA"/>
</dbReference>
<feature type="region of interest" description="Disordered" evidence="1">
    <location>
        <begin position="19"/>
        <end position="78"/>
    </location>
</feature>
<feature type="compositionally biased region" description="Basic and acidic residues" evidence="1">
    <location>
        <begin position="44"/>
        <end position="58"/>
    </location>
</feature>
<sequence length="98" mass="10588">MPPHANVSATWSVLQEAIDAPSSPLSSPLSRPACKRARPYHSNSESEEHSDEEGRLARNDLPAPAPLISARTGPENTSVPINQNIVVVAKRTGQRKKL</sequence>
<evidence type="ECO:0000256" key="1">
    <source>
        <dbReference type="SAM" id="MobiDB-lite"/>
    </source>
</evidence>
<protein>
    <submittedName>
        <fullName evidence="2">Uncharacterized protein</fullName>
    </submittedName>
</protein>
<reference evidence="2 3" key="1">
    <citation type="submission" date="2016-03" db="EMBL/GenBank/DDBJ databases">
        <title>Whole genome sequencing of Grifola frondosa 9006-11.</title>
        <authorList>
            <person name="Min B."/>
            <person name="Park H."/>
            <person name="Kim J.-G."/>
            <person name="Cho H."/>
            <person name="Oh Y.-L."/>
            <person name="Kong W.-S."/>
            <person name="Choi I.-G."/>
        </authorList>
    </citation>
    <scope>NUCLEOTIDE SEQUENCE [LARGE SCALE GENOMIC DNA]</scope>
    <source>
        <strain evidence="2 3">9006-11</strain>
    </source>
</reference>
<evidence type="ECO:0000313" key="3">
    <source>
        <dbReference type="Proteomes" id="UP000092993"/>
    </source>
</evidence>
<gene>
    <name evidence="2" type="ORF">A0H81_05603</name>
</gene>
<organism evidence="2 3">
    <name type="scientific">Grifola frondosa</name>
    <name type="common">Maitake</name>
    <name type="synonym">Polyporus frondosus</name>
    <dbReference type="NCBI Taxonomy" id="5627"/>
    <lineage>
        <taxon>Eukaryota</taxon>
        <taxon>Fungi</taxon>
        <taxon>Dikarya</taxon>
        <taxon>Basidiomycota</taxon>
        <taxon>Agaricomycotina</taxon>
        <taxon>Agaricomycetes</taxon>
        <taxon>Polyporales</taxon>
        <taxon>Grifolaceae</taxon>
        <taxon>Grifola</taxon>
    </lineage>
</organism>